<evidence type="ECO:0000256" key="2">
    <source>
        <dbReference type="ARBA" id="ARBA00022448"/>
    </source>
</evidence>
<protein>
    <submittedName>
        <fullName evidence="6">ABC transporter substrate-binding protein</fullName>
    </submittedName>
</protein>
<gene>
    <name evidence="6" type="ORF">FJZ47_11760</name>
</gene>
<proteinExistence type="inferred from homology"/>
<dbReference type="AlphaFoldDB" id="A0A938B2Q7"/>
<feature type="domain" description="Solute-binding protein family 5" evidence="5">
    <location>
        <begin position="80"/>
        <end position="323"/>
    </location>
</feature>
<dbReference type="GO" id="GO:1904680">
    <property type="term" value="F:peptide transmembrane transporter activity"/>
    <property type="evidence" value="ECO:0007669"/>
    <property type="project" value="TreeGrafter"/>
</dbReference>
<accession>A0A938B2Q7</accession>
<dbReference type="EMBL" id="VGLS01000332">
    <property type="protein sequence ID" value="MBM3224461.1"/>
    <property type="molecule type" value="Genomic_DNA"/>
</dbReference>
<dbReference type="GO" id="GO:0015833">
    <property type="term" value="P:peptide transport"/>
    <property type="evidence" value="ECO:0007669"/>
    <property type="project" value="TreeGrafter"/>
</dbReference>
<dbReference type="Proteomes" id="UP000712673">
    <property type="component" value="Unassembled WGS sequence"/>
</dbReference>
<dbReference type="SUPFAM" id="SSF53850">
    <property type="entry name" value="Periplasmic binding protein-like II"/>
    <property type="match status" value="1"/>
</dbReference>
<keyword evidence="2" id="KW-0813">Transport</keyword>
<feature type="chain" id="PRO_5036929459" evidence="4">
    <location>
        <begin position="25"/>
        <end position="323"/>
    </location>
</feature>
<sequence>MQRWRRRGLVACCMLGLTVTLAWAQTTRAPVKPKLERLRIAVAPLGFDSNLSWSHTISGLLDKRPALEFLVGIDRYTGQYIPELAEKWEMAPDGRTWTVKLRKGIKFHENWGEFTARDVRHAVFLITQPDAAASGTTFWRGVMGVTKTDPVEEVIKKTTQNVEIVDASTVVFHLQQVVPEFVENISSMQDLPMESKARWDAGGKDLYGQKVVGTGPFEFVERKLGSHVLYKRVENHWRHTPEYRELEFRWVPEGVTRLASLLAGEVHISDVDRALQKDAIAKGMKISVSKFPAMQHQWQFGGTYFATPDKLDAKNPFLKREVR</sequence>
<dbReference type="PANTHER" id="PTHR30290:SF9">
    <property type="entry name" value="OLIGOPEPTIDE-BINDING PROTEIN APPA"/>
    <property type="match status" value="1"/>
</dbReference>
<keyword evidence="3 4" id="KW-0732">Signal</keyword>
<feature type="non-terminal residue" evidence="6">
    <location>
        <position position="323"/>
    </location>
</feature>
<name>A0A938B2Q7_UNCTE</name>
<comment type="similarity">
    <text evidence="1">Belongs to the bacterial solute-binding protein 5 family.</text>
</comment>
<dbReference type="Gene3D" id="3.40.190.10">
    <property type="entry name" value="Periplasmic binding protein-like II"/>
    <property type="match status" value="1"/>
</dbReference>
<evidence type="ECO:0000313" key="6">
    <source>
        <dbReference type="EMBL" id="MBM3224461.1"/>
    </source>
</evidence>
<dbReference type="InterPro" id="IPR023765">
    <property type="entry name" value="SBP_5_CS"/>
</dbReference>
<evidence type="ECO:0000256" key="4">
    <source>
        <dbReference type="SAM" id="SignalP"/>
    </source>
</evidence>
<organism evidence="6 7">
    <name type="scientific">Tectimicrobiota bacterium</name>
    <dbReference type="NCBI Taxonomy" id="2528274"/>
    <lineage>
        <taxon>Bacteria</taxon>
        <taxon>Pseudomonadati</taxon>
        <taxon>Nitrospinota/Tectimicrobiota group</taxon>
        <taxon>Candidatus Tectimicrobiota</taxon>
    </lineage>
</organism>
<evidence type="ECO:0000259" key="5">
    <source>
        <dbReference type="Pfam" id="PF00496"/>
    </source>
</evidence>
<evidence type="ECO:0000256" key="1">
    <source>
        <dbReference type="ARBA" id="ARBA00005695"/>
    </source>
</evidence>
<comment type="caution">
    <text evidence="6">The sequence shown here is derived from an EMBL/GenBank/DDBJ whole genome shotgun (WGS) entry which is preliminary data.</text>
</comment>
<feature type="signal peptide" evidence="4">
    <location>
        <begin position="1"/>
        <end position="24"/>
    </location>
</feature>
<dbReference type="PROSITE" id="PS01040">
    <property type="entry name" value="SBP_BACTERIAL_5"/>
    <property type="match status" value="1"/>
</dbReference>
<reference evidence="6" key="1">
    <citation type="submission" date="2019-03" db="EMBL/GenBank/DDBJ databases">
        <title>Lake Tanganyika Metagenome-Assembled Genomes (MAGs).</title>
        <authorList>
            <person name="Tran P."/>
        </authorList>
    </citation>
    <scope>NUCLEOTIDE SEQUENCE</scope>
    <source>
        <strain evidence="6">K_DeepCast_65m_m2_066</strain>
    </source>
</reference>
<evidence type="ECO:0000313" key="7">
    <source>
        <dbReference type="Proteomes" id="UP000712673"/>
    </source>
</evidence>
<dbReference type="InterPro" id="IPR039424">
    <property type="entry name" value="SBP_5"/>
</dbReference>
<dbReference type="PANTHER" id="PTHR30290">
    <property type="entry name" value="PERIPLASMIC BINDING COMPONENT OF ABC TRANSPORTER"/>
    <property type="match status" value="1"/>
</dbReference>
<dbReference type="InterPro" id="IPR000914">
    <property type="entry name" value="SBP_5_dom"/>
</dbReference>
<dbReference type="CDD" id="cd00995">
    <property type="entry name" value="PBP2_NikA_DppA_OppA_like"/>
    <property type="match status" value="1"/>
</dbReference>
<dbReference type="Pfam" id="PF00496">
    <property type="entry name" value="SBP_bac_5"/>
    <property type="match status" value="1"/>
</dbReference>
<evidence type="ECO:0000256" key="3">
    <source>
        <dbReference type="ARBA" id="ARBA00022729"/>
    </source>
</evidence>